<keyword evidence="2" id="KW-1185">Reference proteome</keyword>
<dbReference type="STRING" id="393003.SAMN05660461_6005"/>
<name>A0A1T5PBI3_9BACT</name>
<protein>
    <submittedName>
        <fullName evidence="1">Uncharacterized protein</fullName>
    </submittedName>
</protein>
<gene>
    <name evidence="1" type="ORF">SAMN05660461_6005</name>
</gene>
<dbReference type="AlphaFoldDB" id="A0A1T5PBI3"/>
<proteinExistence type="predicted"/>
<dbReference type="EMBL" id="FUZZ01000006">
    <property type="protein sequence ID" value="SKD10105.1"/>
    <property type="molecule type" value="Genomic_DNA"/>
</dbReference>
<dbReference type="Proteomes" id="UP000190166">
    <property type="component" value="Unassembled WGS sequence"/>
</dbReference>
<reference evidence="1 2" key="1">
    <citation type="submission" date="2017-02" db="EMBL/GenBank/DDBJ databases">
        <authorList>
            <person name="Peterson S.W."/>
        </authorList>
    </citation>
    <scope>NUCLEOTIDE SEQUENCE [LARGE SCALE GENOMIC DNA]</scope>
    <source>
        <strain evidence="1 2">DSM 18108</strain>
    </source>
</reference>
<sequence>MALLRTITEVKQWLRVDFSDREEMAIPNVMKAEKRYIAPVLGKELYQQLADEYNGDSLTEANKALLDYVQAALTPLAYLLELPLINTRITDTGLRKQGSPESPVFKWDYQEVKQTLEDNGMEAIDSLLEFLETRADDYPLWKNSTAYESYSRYFIKTGKEFSEYYRLHHPRAIFLYLLPVISTVEDLYVHSTIGAIFAAYLKGLTAPTELEKEALRLVKTAICHFSVFQACSRMGVSFTNLGFTVLLSDPEKYQGNQQTAELKRLEMMRDHVELIGQKYLSDLQALLNKNASPVLFPLYYNSSYYADPNKIEIPDNETYNSFFSF</sequence>
<evidence type="ECO:0000313" key="1">
    <source>
        <dbReference type="EMBL" id="SKD10105.1"/>
    </source>
</evidence>
<dbReference type="InterPro" id="IPR046558">
    <property type="entry name" value="DUF6712"/>
</dbReference>
<evidence type="ECO:0000313" key="2">
    <source>
        <dbReference type="Proteomes" id="UP000190166"/>
    </source>
</evidence>
<dbReference type="RefSeq" id="WP_079473266.1">
    <property type="nucleotide sequence ID" value="NZ_FUZZ01000006.1"/>
</dbReference>
<dbReference type="Pfam" id="PF20459">
    <property type="entry name" value="DUF6712"/>
    <property type="match status" value="2"/>
</dbReference>
<accession>A0A1T5PBI3</accession>
<organism evidence="1 2">
    <name type="scientific">Chitinophaga ginsengisegetis</name>
    <dbReference type="NCBI Taxonomy" id="393003"/>
    <lineage>
        <taxon>Bacteria</taxon>
        <taxon>Pseudomonadati</taxon>
        <taxon>Bacteroidota</taxon>
        <taxon>Chitinophagia</taxon>
        <taxon>Chitinophagales</taxon>
        <taxon>Chitinophagaceae</taxon>
        <taxon>Chitinophaga</taxon>
    </lineage>
</organism>